<comment type="caution">
    <text evidence="1">The sequence shown here is derived from an EMBL/GenBank/DDBJ whole genome shotgun (WGS) entry which is preliminary data.</text>
</comment>
<dbReference type="EMBL" id="AFBP01000084">
    <property type="protein sequence ID" value="EGG51617.1"/>
    <property type="molecule type" value="Genomic_DNA"/>
</dbReference>
<evidence type="ECO:0000313" key="1">
    <source>
        <dbReference type="EMBL" id="EGG51617.1"/>
    </source>
</evidence>
<name>F3QML3_9BURK</name>
<protein>
    <submittedName>
        <fullName evidence="1">Uncharacterized protein</fullName>
    </submittedName>
</protein>
<accession>F3QML3</accession>
<evidence type="ECO:0000313" key="2">
    <source>
        <dbReference type="Proteomes" id="UP000005156"/>
    </source>
</evidence>
<reference evidence="1 2" key="1">
    <citation type="submission" date="2011-02" db="EMBL/GenBank/DDBJ databases">
        <authorList>
            <person name="Weinstock G."/>
            <person name="Sodergren E."/>
            <person name="Clifton S."/>
            <person name="Fulton L."/>
            <person name="Fulton B."/>
            <person name="Courtney L."/>
            <person name="Fronick C."/>
            <person name="Harrison M."/>
            <person name="Strong C."/>
            <person name="Farmer C."/>
            <person name="Delahaunty K."/>
            <person name="Markovic C."/>
            <person name="Hall O."/>
            <person name="Minx P."/>
            <person name="Tomlinson C."/>
            <person name="Mitreva M."/>
            <person name="Hou S."/>
            <person name="Chen J."/>
            <person name="Wollam A."/>
            <person name="Pepin K.H."/>
            <person name="Johnson M."/>
            <person name="Bhonagiri V."/>
            <person name="Zhang X."/>
            <person name="Suruliraj S."/>
            <person name="Warren W."/>
            <person name="Chinwalla A."/>
            <person name="Mardis E.R."/>
            <person name="Wilson R.K."/>
        </authorList>
    </citation>
    <scope>NUCLEOTIDE SEQUENCE [LARGE SCALE GENOMIC DNA]</scope>
    <source>
        <strain evidence="1 2">YIT 11859</strain>
    </source>
</reference>
<keyword evidence="2" id="KW-1185">Reference proteome</keyword>
<dbReference type="Proteomes" id="UP000005156">
    <property type="component" value="Unassembled WGS sequence"/>
</dbReference>
<organism evidence="1 2">
    <name type="scientific">Parasutterella excrementihominis YIT 11859</name>
    <dbReference type="NCBI Taxonomy" id="762966"/>
    <lineage>
        <taxon>Bacteria</taxon>
        <taxon>Pseudomonadati</taxon>
        <taxon>Pseudomonadota</taxon>
        <taxon>Betaproteobacteria</taxon>
        <taxon>Burkholderiales</taxon>
        <taxon>Sutterellaceae</taxon>
        <taxon>Parasutterella</taxon>
    </lineage>
</organism>
<dbReference type="HOGENOM" id="CLU_2956422_0_0_4"/>
<sequence length="59" mass="7160">MLDYIRWIIAIEASLNFFRQNVLSELHAQGSLAFEDETELILRKKRSKLWRLFPDYQFV</sequence>
<dbReference type="AlphaFoldDB" id="F3QML3"/>
<proteinExistence type="predicted"/>
<gene>
    <name evidence="1" type="ORF">HMPREF9439_02192</name>
</gene>